<dbReference type="STRING" id="180088.A0A1J8Q9I5"/>
<dbReference type="AlphaFoldDB" id="A0A1J8Q9I5"/>
<evidence type="ECO:0008006" key="3">
    <source>
        <dbReference type="Google" id="ProtNLM"/>
    </source>
</evidence>
<organism evidence="1 2">
    <name type="scientific">Rhizopogon vesiculosus</name>
    <dbReference type="NCBI Taxonomy" id="180088"/>
    <lineage>
        <taxon>Eukaryota</taxon>
        <taxon>Fungi</taxon>
        <taxon>Dikarya</taxon>
        <taxon>Basidiomycota</taxon>
        <taxon>Agaricomycotina</taxon>
        <taxon>Agaricomycetes</taxon>
        <taxon>Agaricomycetidae</taxon>
        <taxon>Boletales</taxon>
        <taxon>Suillineae</taxon>
        <taxon>Rhizopogonaceae</taxon>
        <taxon>Rhizopogon</taxon>
    </lineage>
</organism>
<dbReference type="EMBL" id="LVVM01005533">
    <property type="protein sequence ID" value="OJA10281.1"/>
    <property type="molecule type" value="Genomic_DNA"/>
</dbReference>
<dbReference type="Proteomes" id="UP000183567">
    <property type="component" value="Unassembled WGS sequence"/>
</dbReference>
<proteinExistence type="predicted"/>
<gene>
    <name evidence="1" type="ORF">AZE42_05003</name>
</gene>
<evidence type="ECO:0000313" key="2">
    <source>
        <dbReference type="Proteomes" id="UP000183567"/>
    </source>
</evidence>
<protein>
    <recommendedName>
        <fullName evidence="3">Berberine/berberine-like domain-containing protein</fullName>
    </recommendedName>
</protein>
<sequence length="156" mass="17283">MFSWVPLEQFTPSILEMVKNQTLFYGSKLKGYSATLISYDVIPYLPSLYDHSDTPSAFPSSRDPGQGHSFIELYYGWTDPNDDAIMQQVGAESVAYMKQFVADAGQDVANALLYPNCAPSGTALEDMYGDALERLQSIRSAVDPDNVMSLTGGWRF</sequence>
<accession>A0A1J8Q9I5</accession>
<comment type="caution">
    <text evidence="1">The sequence shown here is derived from an EMBL/GenBank/DDBJ whole genome shotgun (WGS) entry which is preliminary data.</text>
</comment>
<dbReference type="OrthoDB" id="2151789at2759"/>
<reference evidence="1 2" key="1">
    <citation type="submission" date="2016-03" db="EMBL/GenBank/DDBJ databases">
        <title>Comparative genomics of the ectomycorrhizal sister species Rhizopogon vinicolor and Rhizopogon vesiculosus (Basidiomycota: Boletales) reveals a divergence of the mating type B locus.</title>
        <authorList>
            <person name="Mujic A.B."/>
            <person name="Kuo A."/>
            <person name="Tritt A."/>
            <person name="Lipzen A."/>
            <person name="Chen C."/>
            <person name="Johnson J."/>
            <person name="Sharma A."/>
            <person name="Barry K."/>
            <person name="Grigoriev I.V."/>
            <person name="Spatafora J.W."/>
        </authorList>
    </citation>
    <scope>NUCLEOTIDE SEQUENCE [LARGE SCALE GENOMIC DNA]</scope>
    <source>
        <strain evidence="1 2">AM-OR11-056</strain>
    </source>
</reference>
<evidence type="ECO:0000313" key="1">
    <source>
        <dbReference type="EMBL" id="OJA10281.1"/>
    </source>
</evidence>
<name>A0A1J8Q9I5_9AGAM</name>
<keyword evidence="2" id="KW-1185">Reference proteome</keyword>